<proteinExistence type="predicted"/>
<evidence type="ECO:0000313" key="2">
    <source>
        <dbReference type="Proteomes" id="UP001293254"/>
    </source>
</evidence>
<reference evidence="1" key="2">
    <citation type="journal article" date="2024" name="Plant">
        <title>Genomic evolution and insights into agronomic trait innovations of Sesamum species.</title>
        <authorList>
            <person name="Miao H."/>
            <person name="Wang L."/>
            <person name="Qu L."/>
            <person name="Liu H."/>
            <person name="Sun Y."/>
            <person name="Le M."/>
            <person name="Wang Q."/>
            <person name="Wei S."/>
            <person name="Zheng Y."/>
            <person name="Lin W."/>
            <person name="Duan Y."/>
            <person name="Cao H."/>
            <person name="Xiong S."/>
            <person name="Wang X."/>
            <person name="Wei L."/>
            <person name="Li C."/>
            <person name="Ma Q."/>
            <person name="Ju M."/>
            <person name="Zhao R."/>
            <person name="Li G."/>
            <person name="Mu C."/>
            <person name="Tian Q."/>
            <person name="Mei H."/>
            <person name="Zhang T."/>
            <person name="Gao T."/>
            <person name="Zhang H."/>
        </authorList>
    </citation>
    <scope>NUCLEOTIDE SEQUENCE</scope>
    <source>
        <strain evidence="1">3651</strain>
    </source>
</reference>
<sequence length="139" mass="16060">MFQATPYVTRMIGPESYGFKWNHFALAAKSQQRSNSPLYRGEFGLRDKRIRIRQNSPLYRSKISPLRRNPPLVMTLAKDSTLEQQSQVQNEERVLNVQIERIRATPACDVVSRNTTSHKAHLQLTEDDVVLKKAQSELH</sequence>
<name>A0AAE1XXS1_9LAMI</name>
<comment type="caution">
    <text evidence="1">The sequence shown here is derived from an EMBL/GenBank/DDBJ whole genome shotgun (WGS) entry which is preliminary data.</text>
</comment>
<protein>
    <submittedName>
        <fullName evidence="1">Uncharacterized protein</fullName>
    </submittedName>
</protein>
<gene>
    <name evidence="1" type="ORF">Salat_2410900</name>
</gene>
<dbReference type="EMBL" id="JACGWO010000009">
    <property type="protein sequence ID" value="KAK4419980.1"/>
    <property type="molecule type" value="Genomic_DNA"/>
</dbReference>
<keyword evidence="2" id="KW-1185">Reference proteome</keyword>
<evidence type="ECO:0000313" key="1">
    <source>
        <dbReference type="EMBL" id="KAK4419980.1"/>
    </source>
</evidence>
<dbReference type="Proteomes" id="UP001293254">
    <property type="component" value="Unassembled WGS sequence"/>
</dbReference>
<dbReference type="AlphaFoldDB" id="A0AAE1XXS1"/>
<accession>A0AAE1XXS1</accession>
<reference evidence="1" key="1">
    <citation type="submission" date="2020-06" db="EMBL/GenBank/DDBJ databases">
        <authorList>
            <person name="Li T."/>
            <person name="Hu X."/>
            <person name="Zhang T."/>
            <person name="Song X."/>
            <person name="Zhang H."/>
            <person name="Dai N."/>
            <person name="Sheng W."/>
            <person name="Hou X."/>
            <person name="Wei L."/>
        </authorList>
    </citation>
    <scope>NUCLEOTIDE SEQUENCE</scope>
    <source>
        <strain evidence="1">3651</strain>
        <tissue evidence="1">Leaf</tissue>
    </source>
</reference>
<organism evidence="1 2">
    <name type="scientific">Sesamum alatum</name>
    <dbReference type="NCBI Taxonomy" id="300844"/>
    <lineage>
        <taxon>Eukaryota</taxon>
        <taxon>Viridiplantae</taxon>
        <taxon>Streptophyta</taxon>
        <taxon>Embryophyta</taxon>
        <taxon>Tracheophyta</taxon>
        <taxon>Spermatophyta</taxon>
        <taxon>Magnoliopsida</taxon>
        <taxon>eudicotyledons</taxon>
        <taxon>Gunneridae</taxon>
        <taxon>Pentapetalae</taxon>
        <taxon>asterids</taxon>
        <taxon>lamiids</taxon>
        <taxon>Lamiales</taxon>
        <taxon>Pedaliaceae</taxon>
        <taxon>Sesamum</taxon>
    </lineage>
</organism>